<feature type="transmembrane region" description="Helical" evidence="1">
    <location>
        <begin position="15"/>
        <end position="34"/>
    </location>
</feature>
<evidence type="ECO:0000256" key="1">
    <source>
        <dbReference type="SAM" id="Phobius"/>
    </source>
</evidence>
<dbReference type="Proteomes" id="UP000076727">
    <property type="component" value="Unassembled WGS sequence"/>
</dbReference>
<organism evidence="2 3">
    <name type="scientific">Daedalea quercina L-15889</name>
    <dbReference type="NCBI Taxonomy" id="1314783"/>
    <lineage>
        <taxon>Eukaryota</taxon>
        <taxon>Fungi</taxon>
        <taxon>Dikarya</taxon>
        <taxon>Basidiomycota</taxon>
        <taxon>Agaricomycotina</taxon>
        <taxon>Agaricomycetes</taxon>
        <taxon>Polyporales</taxon>
        <taxon>Fomitopsis</taxon>
    </lineage>
</organism>
<reference evidence="2 3" key="1">
    <citation type="journal article" date="2016" name="Mol. Biol. Evol.">
        <title>Comparative Genomics of Early-Diverging Mushroom-Forming Fungi Provides Insights into the Origins of Lignocellulose Decay Capabilities.</title>
        <authorList>
            <person name="Nagy L.G."/>
            <person name="Riley R."/>
            <person name="Tritt A."/>
            <person name="Adam C."/>
            <person name="Daum C."/>
            <person name="Floudas D."/>
            <person name="Sun H."/>
            <person name="Yadav J.S."/>
            <person name="Pangilinan J."/>
            <person name="Larsson K.H."/>
            <person name="Matsuura K."/>
            <person name="Barry K."/>
            <person name="Labutti K."/>
            <person name="Kuo R."/>
            <person name="Ohm R.A."/>
            <person name="Bhattacharya S.S."/>
            <person name="Shirouzu T."/>
            <person name="Yoshinaga Y."/>
            <person name="Martin F.M."/>
            <person name="Grigoriev I.V."/>
            <person name="Hibbett D.S."/>
        </authorList>
    </citation>
    <scope>NUCLEOTIDE SEQUENCE [LARGE SCALE GENOMIC DNA]</scope>
    <source>
        <strain evidence="2 3">L-15889</strain>
    </source>
</reference>
<feature type="transmembrane region" description="Helical" evidence="1">
    <location>
        <begin position="215"/>
        <end position="236"/>
    </location>
</feature>
<name>A0A165ST80_9APHY</name>
<keyword evidence="1" id="KW-1133">Transmembrane helix</keyword>
<keyword evidence="1" id="KW-0472">Membrane</keyword>
<feature type="transmembrane region" description="Helical" evidence="1">
    <location>
        <begin position="130"/>
        <end position="151"/>
    </location>
</feature>
<evidence type="ECO:0008006" key="4">
    <source>
        <dbReference type="Google" id="ProtNLM"/>
    </source>
</evidence>
<protein>
    <recommendedName>
        <fullName evidence="4">RTA1 like protein</fullName>
    </recommendedName>
</protein>
<sequence>MSSINYAKAYGVDSLAAAIIFAVLYALLLALYIFQAVRRKTWVYFVLTLFCLMRVTAFALRSALAGSNAAATDKNALIAFEVIYNVGFFGVLYSAYTLVLERESLVDMNTFLMYYPAPLQLAFRITRRRILIHITLSAAVAVGIVGVVDIMNAKSQADLNKGTTLRSASAYIFLAVTCLLMIQTLALGFATMRTLAKETSTDQQVYSPTRQGNGLTHVGGTYGVFVLLAIAVLLLAREAFYGATVANTAQQTNEHLWYPLSAMTELLAVMLFAVPGLVPARDELPQEERGINVLA</sequence>
<feature type="transmembrane region" description="Helical" evidence="1">
    <location>
        <begin position="256"/>
        <end position="278"/>
    </location>
</feature>
<feature type="transmembrane region" description="Helical" evidence="1">
    <location>
        <begin position="41"/>
        <end position="64"/>
    </location>
</feature>
<dbReference type="OrthoDB" id="5389493at2759"/>
<feature type="transmembrane region" description="Helical" evidence="1">
    <location>
        <begin position="171"/>
        <end position="195"/>
    </location>
</feature>
<dbReference type="AlphaFoldDB" id="A0A165ST80"/>
<keyword evidence="1" id="KW-0812">Transmembrane</keyword>
<evidence type="ECO:0000313" key="2">
    <source>
        <dbReference type="EMBL" id="KZT72459.1"/>
    </source>
</evidence>
<feature type="transmembrane region" description="Helical" evidence="1">
    <location>
        <begin position="76"/>
        <end position="99"/>
    </location>
</feature>
<proteinExistence type="predicted"/>
<evidence type="ECO:0000313" key="3">
    <source>
        <dbReference type="Proteomes" id="UP000076727"/>
    </source>
</evidence>
<accession>A0A165ST80</accession>
<dbReference type="STRING" id="1314783.A0A165ST80"/>
<gene>
    <name evidence="2" type="ORF">DAEQUDRAFT_763158</name>
</gene>
<dbReference type="EMBL" id="KV429041">
    <property type="protein sequence ID" value="KZT72459.1"/>
    <property type="molecule type" value="Genomic_DNA"/>
</dbReference>
<keyword evidence="3" id="KW-1185">Reference proteome</keyword>